<dbReference type="PROSITE" id="PS50994">
    <property type="entry name" value="INTEGRASE"/>
    <property type="match status" value="1"/>
</dbReference>
<dbReference type="NCBIfam" id="NF033546">
    <property type="entry name" value="transpos_IS21"/>
    <property type="match status" value="1"/>
</dbReference>
<dbReference type="InterPro" id="IPR012337">
    <property type="entry name" value="RNaseH-like_sf"/>
</dbReference>
<feature type="domain" description="Integrase catalytic" evidence="1">
    <location>
        <begin position="98"/>
        <end position="287"/>
    </location>
</feature>
<dbReference type="SUPFAM" id="SSF53098">
    <property type="entry name" value="Ribonuclease H-like"/>
    <property type="match status" value="1"/>
</dbReference>
<protein>
    <submittedName>
        <fullName evidence="2">IS21 family transposase</fullName>
    </submittedName>
</protein>
<dbReference type="Gene3D" id="3.30.420.10">
    <property type="entry name" value="Ribonuclease H-like superfamily/Ribonuclease H"/>
    <property type="match status" value="1"/>
</dbReference>
<accession>A0A934KAA3</accession>
<dbReference type="PANTHER" id="PTHR35004">
    <property type="entry name" value="TRANSPOSASE RV3428C-RELATED"/>
    <property type="match status" value="1"/>
</dbReference>
<dbReference type="InterPro" id="IPR001584">
    <property type="entry name" value="Integrase_cat-core"/>
</dbReference>
<reference evidence="2 3" key="1">
    <citation type="submission" date="2020-10" db="EMBL/GenBank/DDBJ databases">
        <title>Ca. Dormibacterota MAGs.</title>
        <authorList>
            <person name="Montgomery K."/>
        </authorList>
    </citation>
    <scope>NUCLEOTIDE SEQUENCE [LARGE SCALE GENOMIC DNA]</scope>
    <source>
        <strain evidence="2">SC8811_S16_3</strain>
    </source>
</reference>
<dbReference type="AlphaFoldDB" id="A0A934KAA3"/>
<comment type="caution">
    <text evidence="2">The sequence shown here is derived from an EMBL/GenBank/DDBJ whole genome shotgun (WGS) entry which is preliminary data.</text>
</comment>
<dbReference type="GO" id="GO:0003676">
    <property type="term" value="F:nucleic acid binding"/>
    <property type="evidence" value="ECO:0007669"/>
    <property type="project" value="InterPro"/>
</dbReference>
<dbReference type="Proteomes" id="UP000620075">
    <property type="component" value="Unassembled WGS sequence"/>
</dbReference>
<dbReference type="RefSeq" id="WP_338176049.1">
    <property type="nucleotide sequence ID" value="NZ_JAEKNQ010000005.1"/>
</dbReference>
<dbReference type="PANTHER" id="PTHR35004:SF6">
    <property type="entry name" value="TRANSPOSASE"/>
    <property type="match status" value="1"/>
</dbReference>
<dbReference type="InterPro" id="IPR009057">
    <property type="entry name" value="Homeodomain-like_sf"/>
</dbReference>
<organism evidence="2 3">
    <name type="scientific">Candidatus Dormiibacter inghamiae</name>
    <dbReference type="NCBI Taxonomy" id="3127013"/>
    <lineage>
        <taxon>Bacteria</taxon>
        <taxon>Bacillati</taxon>
        <taxon>Candidatus Dormiibacterota</taxon>
        <taxon>Candidatus Dormibacteria</taxon>
        <taxon>Candidatus Dormibacterales</taxon>
        <taxon>Candidatus Dormibacteraceae</taxon>
        <taxon>Candidatus Dormiibacter</taxon>
    </lineage>
</organism>
<proteinExistence type="predicted"/>
<name>A0A934KAA3_9BACT</name>
<dbReference type="EMBL" id="JAEKNQ010000005">
    <property type="protein sequence ID" value="MBJ7601694.1"/>
    <property type="molecule type" value="Genomic_DNA"/>
</dbReference>
<evidence type="ECO:0000313" key="2">
    <source>
        <dbReference type="EMBL" id="MBJ7601694.1"/>
    </source>
</evidence>
<dbReference type="Gene3D" id="1.10.10.60">
    <property type="entry name" value="Homeodomain-like"/>
    <property type="match status" value="1"/>
</dbReference>
<sequence length="337" mass="38102">MEIKALHRLGWSVTDIAREYDLARNTVYEELASPVPRRYERKQPTSLTEAQLIHVERRLAVCPNLRGTDLHAELRHQYGYAGSYPAFQRHLRCLRPAQVRDPEVRFETASGKQTQADWADLGAFPLGREMVRLHAMVTILGYSRAPAIRFATDTTRPTTFERLLRCLEDQGGVTREILTDRDPAFCVGATCDGGAILAPEWVDMATLLGVVPRACKPYRAKTKGKAERMIRELKEGFLGWLSGQLLPPYPSIADYDARARLWIQQMVLVRRHRTIKRIVGEAWLAERALLNPVAERVRSRYASNTVVMPSVVVGAGQRALGEVVQLRDLGEYEEAAR</sequence>
<dbReference type="SUPFAM" id="SSF46689">
    <property type="entry name" value="Homeodomain-like"/>
    <property type="match status" value="1"/>
</dbReference>
<gene>
    <name evidence="2" type="primary">istA</name>
    <name evidence="2" type="ORF">JF888_00610</name>
</gene>
<evidence type="ECO:0000259" key="1">
    <source>
        <dbReference type="PROSITE" id="PS50994"/>
    </source>
</evidence>
<dbReference type="InterPro" id="IPR036397">
    <property type="entry name" value="RNaseH_sf"/>
</dbReference>
<dbReference type="GO" id="GO:0015074">
    <property type="term" value="P:DNA integration"/>
    <property type="evidence" value="ECO:0007669"/>
    <property type="project" value="InterPro"/>
</dbReference>
<evidence type="ECO:0000313" key="3">
    <source>
        <dbReference type="Proteomes" id="UP000620075"/>
    </source>
</evidence>